<keyword evidence="3" id="KW-1185">Reference proteome</keyword>
<organism evidence="2 3">
    <name type="scientific">Trema orientale</name>
    <name type="common">Charcoal tree</name>
    <name type="synonym">Celtis orientalis</name>
    <dbReference type="NCBI Taxonomy" id="63057"/>
    <lineage>
        <taxon>Eukaryota</taxon>
        <taxon>Viridiplantae</taxon>
        <taxon>Streptophyta</taxon>
        <taxon>Embryophyta</taxon>
        <taxon>Tracheophyta</taxon>
        <taxon>Spermatophyta</taxon>
        <taxon>Magnoliopsida</taxon>
        <taxon>eudicotyledons</taxon>
        <taxon>Gunneridae</taxon>
        <taxon>Pentapetalae</taxon>
        <taxon>rosids</taxon>
        <taxon>fabids</taxon>
        <taxon>Rosales</taxon>
        <taxon>Cannabaceae</taxon>
        <taxon>Trema</taxon>
    </lineage>
</organism>
<dbReference type="AlphaFoldDB" id="A0A2P5AQQ4"/>
<protein>
    <submittedName>
        <fullName evidence="2">Uncharacterized protein</fullName>
    </submittedName>
</protein>
<dbReference type="Proteomes" id="UP000237000">
    <property type="component" value="Unassembled WGS sequence"/>
</dbReference>
<feature type="compositionally biased region" description="Polar residues" evidence="1">
    <location>
        <begin position="117"/>
        <end position="128"/>
    </location>
</feature>
<dbReference type="EMBL" id="JXTC01000739">
    <property type="protein sequence ID" value="PON38873.1"/>
    <property type="molecule type" value="Genomic_DNA"/>
</dbReference>
<dbReference type="OrthoDB" id="10648694at2759"/>
<feature type="region of interest" description="Disordered" evidence="1">
    <location>
        <begin position="117"/>
        <end position="144"/>
    </location>
</feature>
<evidence type="ECO:0000313" key="2">
    <source>
        <dbReference type="EMBL" id="PON38873.1"/>
    </source>
</evidence>
<gene>
    <name evidence="2" type="ORF">TorRG33x02_344130</name>
</gene>
<accession>A0A2P5AQQ4</accession>
<comment type="caution">
    <text evidence="2">The sequence shown here is derived from an EMBL/GenBank/DDBJ whole genome shotgun (WGS) entry which is preliminary data.</text>
</comment>
<proteinExistence type="predicted"/>
<reference evidence="3" key="1">
    <citation type="submission" date="2016-06" db="EMBL/GenBank/DDBJ databases">
        <title>Parallel loss of symbiosis genes in relatives of nitrogen-fixing non-legume Parasponia.</title>
        <authorList>
            <person name="Van Velzen R."/>
            <person name="Holmer R."/>
            <person name="Bu F."/>
            <person name="Rutten L."/>
            <person name="Van Zeijl A."/>
            <person name="Liu W."/>
            <person name="Santuari L."/>
            <person name="Cao Q."/>
            <person name="Sharma T."/>
            <person name="Shen D."/>
            <person name="Roswanjaya Y."/>
            <person name="Wardhani T."/>
            <person name="Kalhor M.S."/>
            <person name="Jansen J."/>
            <person name="Van den Hoogen J."/>
            <person name="Gungor B."/>
            <person name="Hartog M."/>
            <person name="Hontelez J."/>
            <person name="Verver J."/>
            <person name="Yang W.-C."/>
            <person name="Schijlen E."/>
            <person name="Repin R."/>
            <person name="Schilthuizen M."/>
            <person name="Schranz E."/>
            <person name="Heidstra R."/>
            <person name="Miyata K."/>
            <person name="Fedorova E."/>
            <person name="Kohlen W."/>
            <person name="Bisseling T."/>
            <person name="Smit S."/>
            <person name="Geurts R."/>
        </authorList>
    </citation>
    <scope>NUCLEOTIDE SEQUENCE [LARGE SCALE GENOMIC DNA]</scope>
    <source>
        <strain evidence="3">cv. RG33-2</strain>
    </source>
</reference>
<evidence type="ECO:0000313" key="3">
    <source>
        <dbReference type="Proteomes" id="UP000237000"/>
    </source>
</evidence>
<sequence length="191" mass="20528">MKKIQDSLIDMNEGDKRRFSSILEYQEGSNMTLTKDNRIKDVNQNSTGKCSKEAFGIGAAACTDSPLSQKSVGIDILDNNNVDSCVSESASSKSHSAVNTPCISADDVNENHATSTYTLNSESSTTQDEASKDPGQGRGSPVQPDCPHACVRHVMPRGKSFSLTWAPFHIFAPSRLSTAGGRLPPPQHLCL</sequence>
<dbReference type="InParanoid" id="A0A2P5AQQ4"/>
<name>A0A2P5AQQ4_TREOI</name>
<evidence type="ECO:0000256" key="1">
    <source>
        <dbReference type="SAM" id="MobiDB-lite"/>
    </source>
</evidence>